<keyword evidence="11" id="KW-0511">Multifunctional enzyme</keyword>
<keyword evidence="9 12" id="KW-0521">NADP</keyword>
<evidence type="ECO:0000313" key="17">
    <source>
        <dbReference type="EMBL" id="RZS95869.1"/>
    </source>
</evidence>
<comment type="similarity">
    <text evidence="4 12">In the N-terminal section; belongs to the cytidine and deoxycytidylate deaminase family.</text>
</comment>
<dbReference type="Gene3D" id="3.40.430.10">
    <property type="entry name" value="Dihydrofolate Reductase, subunit A"/>
    <property type="match status" value="1"/>
</dbReference>
<evidence type="ECO:0000256" key="8">
    <source>
        <dbReference type="ARBA" id="ARBA00022833"/>
    </source>
</evidence>
<dbReference type="PANTHER" id="PTHR38011:SF7">
    <property type="entry name" value="2,5-DIAMINO-6-RIBOSYLAMINO-4(3H)-PYRIMIDINONE 5'-PHOSPHATE REDUCTASE"/>
    <property type="match status" value="1"/>
</dbReference>
<sequence length="345" mass="38940">MLDVHDKYMLRAIELAELGRGKVSPNPMVGCVIVHDGIIIGEGYHEYYGGPHAEPNAIRAVQNPDLIKTSTGYVSLEPCAHWGKTPPCANLLLDVGIKKVVIGAVDSNPLVGGKGIQILQKAGIEVISGVLNEKVRAQNVRFFTFMEKKRPYIILKWAQTLDGFVARENYDSKWISNPYSRQLVHKWRSEEDAIMVGTLTAQYDNPKLNVRDWTGENPIRVVIDRHLKLNQELFLFDGTQHTLCYNQEKDELGPQSEKVRLKEAFDLEDILEDLYKRKIQSLIVEGGAQVLKKFIDKELWDEARVFTGNIAFGKGIPSPVISGQVGKQYDIQGDLLTIWHPKPKR</sequence>
<evidence type="ECO:0000256" key="1">
    <source>
        <dbReference type="ARBA" id="ARBA00002151"/>
    </source>
</evidence>
<dbReference type="Proteomes" id="UP000292209">
    <property type="component" value="Unassembled WGS sequence"/>
</dbReference>
<dbReference type="PANTHER" id="PTHR38011">
    <property type="entry name" value="DIHYDROFOLATE REDUCTASE FAMILY PROTEIN (AFU_ORTHOLOGUE AFUA_8G06820)"/>
    <property type="match status" value="1"/>
</dbReference>
<proteinExistence type="inferred from homology"/>
<dbReference type="Pfam" id="PF00383">
    <property type="entry name" value="dCMP_cyt_deam_1"/>
    <property type="match status" value="1"/>
</dbReference>
<comment type="caution">
    <text evidence="17">The sequence shown here is derived from an EMBL/GenBank/DDBJ whole genome shotgun (WGS) entry which is preliminary data.</text>
</comment>
<comment type="cofactor">
    <cofactor evidence="12 15">
        <name>Zn(2+)</name>
        <dbReference type="ChEBI" id="CHEBI:29105"/>
    </cofactor>
    <text evidence="12 15">Binds 1 zinc ion.</text>
</comment>
<organism evidence="17 18">
    <name type="scientific">Cecembia calidifontis</name>
    <dbReference type="NCBI Taxonomy" id="1187080"/>
    <lineage>
        <taxon>Bacteria</taxon>
        <taxon>Pseudomonadati</taxon>
        <taxon>Bacteroidota</taxon>
        <taxon>Cytophagia</taxon>
        <taxon>Cytophagales</taxon>
        <taxon>Cyclobacteriaceae</taxon>
        <taxon>Cecembia</taxon>
    </lineage>
</organism>
<feature type="binding site" evidence="14">
    <location>
        <position position="174"/>
    </location>
    <ligand>
        <name>NADP(+)</name>
        <dbReference type="ChEBI" id="CHEBI:58349"/>
    </ligand>
</feature>
<evidence type="ECO:0000256" key="9">
    <source>
        <dbReference type="ARBA" id="ARBA00022857"/>
    </source>
</evidence>
<dbReference type="PROSITE" id="PS51747">
    <property type="entry name" value="CYT_DCMP_DEAMINASES_2"/>
    <property type="match status" value="1"/>
</dbReference>
<keyword evidence="6 12" id="KW-0686">Riboflavin biosynthesis</keyword>
<keyword evidence="8 12" id="KW-0862">Zinc</keyword>
<feature type="binding site" evidence="14">
    <location>
        <position position="208"/>
    </location>
    <ligand>
        <name>substrate</name>
    </ligand>
</feature>
<evidence type="ECO:0000256" key="11">
    <source>
        <dbReference type="ARBA" id="ARBA00023268"/>
    </source>
</evidence>
<evidence type="ECO:0000313" key="18">
    <source>
        <dbReference type="Proteomes" id="UP000292209"/>
    </source>
</evidence>
<name>A0A4V2F6C8_9BACT</name>
<dbReference type="EC" id="3.5.4.26" evidence="12"/>
<dbReference type="Gene3D" id="3.40.140.10">
    <property type="entry name" value="Cytidine Deaminase, domain 2"/>
    <property type="match status" value="1"/>
</dbReference>
<dbReference type="Pfam" id="PF01872">
    <property type="entry name" value="RibD_C"/>
    <property type="match status" value="1"/>
</dbReference>
<comment type="catalytic activity">
    <reaction evidence="12">
        <text>2,5-diamino-6-hydroxy-4-(5-phosphoribosylamino)-pyrimidine + H2O + H(+) = 5-amino-6-(5-phospho-D-ribosylamino)uracil + NH4(+)</text>
        <dbReference type="Rhea" id="RHEA:21868"/>
        <dbReference type="ChEBI" id="CHEBI:15377"/>
        <dbReference type="ChEBI" id="CHEBI:15378"/>
        <dbReference type="ChEBI" id="CHEBI:28938"/>
        <dbReference type="ChEBI" id="CHEBI:58453"/>
        <dbReference type="ChEBI" id="CHEBI:58614"/>
        <dbReference type="EC" id="3.5.4.26"/>
    </reaction>
</comment>
<accession>A0A4V2F6C8</accession>
<keyword evidence="10 12" id="KW-0560">Oxidoreductase</keyword>
<dbReference type="PROSITE" id="PS00903">
    <property type="entry name" value="CYT_DCMP_DEAMINASES_1"/>
    <property type="match status" value="1"/>
</dbReference>
<dbReference type="AlphaFoldDB" id="A0A4V2F6C8"/>
<feature type="binding site" evidence="14">
    <location>
        <position position="285"/>
    </location>
    <ligand>
        <name>substrate</name>
    </ligand>
</feature>
<comment type="similarity">
    <text evidence="5 12">In the C-terminal section; belongs to the HTP reductase family.</text>
</comment>
<evidence type="ECO:0000256" key="15">
    <source>
        <dbReference type="PIRSR" id="PIRSR006769-3"/>
    </source>
</evidence>
<dbReference type="PIRSF" id="PIRSF006769">
    <property type="entry name" value="RibD"/>
    <property type="match status" value="1"/>
</dbReference>
<feature type="binding site" evidence="15">
    <location>
        <position position="52"/>
    </location>
    <ligand>
        <name>Zn(2+)</name>
        <dbReference type="ChEBI" id="CHEBI:29105"/>
        <note>catalytic</note>
    </ligand>
</feature>
<dbReference type="GO" id="GO:0008703">
    <property type="term" value="F:5-amino-6-(5-phosphoribosylamino)uracil reductase activity"/>
    <property type="evidence" value="ECO:0007669"/>
    <property type="project" value="UniProtKB-EC"/>
</dbReference>
<evidence type="ECO:0000256" key="13">
    <source>
        <dbReference type="PIRSR" id="PIRSR006769-1"/>
    </source>
</evidence>
<evidence type="ECO:0000256" key="4">
    <source>
        <dbReference type="ARBA" id="ARBA00005259"/>
    </source>
</evidence>
<evidence type="ECO:0000256" key="3">
    <source>
        <dbReference type="ARBA" id="ARBA00004910"/>
    </source>
</evidence>
<evidence type="ECO:0000256" key="5">
    <source>
        <dbReference type="ARBA" id="ARBA00007417"/>
    </source>
</evidence>
<dbReference type="EC" id="1.1.1.193" evidence="12"/>
<comment type="function">
    <text evidence="1 12">Converts 2,5-diamino-6-(ribosylamino)-4(3h)-pyrimidinone 5'-phosphate into 5-amino-6-(ribosylamino)-2,4(1h,3h)-pyrimidinedione 5'-phosphate.</text>
</comment>
<comment type="pathway">
    <text evidence="2 12">Cofactor biosynthesis; riboflavin biosynthesis; 5-amino-6-(D-ribitylamino)uracil from GTP: step 2/4.</text>
</comment>
<dbReference type="InterPro" id="IPR050765">
    <property type="entry name" value="Riboflavin_Biosynth_HTPR"/>
</dbReference>
<feature type="binding site" evidence="14">
    <location>
        <position position="188"/>
    </location>
    <ligand>
        <name>substrate</name>
    </ligand>
</feature>
<comment type="catalytic activity">
    <reaction evidence="12">
        <text>5-amino-6-(5-phospho-D-ribitylamino)uracil + NADP(+) = 5-amino-6-(5-phospho-D-ribosylamino)uracil + NADPH + H(+)</text>
        <dbReference type="Rhea" id="RHEA:17845"/>
        <dbReference type="ChEBI" id="CHEBI:15378"/>
        <dbReference type="ChEBI" id="CHEBI:57783"/>
        <dbReference type="ChEBI" id="CHEBI:58349"/>
        <dbReference type="ChEBI" id="CHEBI:58421"/>
        <dbReference type="ChEBI" id="CHEBI:58453"/>
        <dbReference type="EC" id="1.1.1.193"/>
    </reaction>
</comment>
<dbReference type="SUPFAM" id="SSF53927">
    <property type="entry name" value="Cytidine deaminase-like"/>
    <property type="match status" value="1"/>
</dbReference>
<dbReference type="EMBL" id="SGXG01000001">
    <property type="protein sequence ID" value="RZS95869.1"/>
    <property type="molecule type" value="Genomic_DNA"/>
</dbReference>
<evidence type="ECO:0000259" key="16">
    <source>
        <dbReference type="PROSITE" id="PS51747"/>
    </source>
</evidence>
<keyword evidence="7 12" id="KW-0479">Metal-binding</keyword>
<evidence type="ECO:0000256" key="12">
    <source>
        <dbReference type="PIRNR" id="PIRNR006769"/>
    </source>
</evidence>
<dbReference type="InterPro" id="IPR024072">
    <property type="entry name" value="DHFR-like_dom_sf"/>
</dbReference>
<dbReference type="GO" id="GO:0009231">
    <property type="term" value="P:riboflavin biosynthetic process"/>
    <property type="evidence" value="ECO:0007669"/>
    <property type="project" value="UniProtKB-UniPathway"/>
</dbReference>
<feature type="binding site" evidence="15">
    <location>
        <position position="79"/>
    </location>
    <ligand>
        <name>Zn(2+)</name>
        <dbReference type="ChEBI" id="CHEBI:29105"/>
        <note>catalytic</note>
    </ligand>
</feature>
<protein>
    <recommendedName>
        <fullName evidence="12">Riboflavin biosynthesis protein RibD</fullName>
    </recommendedName>
    <domain>
        <recommendedName>
            <fullName evidence="12">Diaminohydroxyphosphoribosylaminopyrimidine deaminase</fullName>
            <shortName evidence="12">DRAP deaminase</shortName>
            <ecNumber evidence="12">3.5.4.26</ecNumber>
        </recommendedName>
        <alternativeName>
            <fullName evidence="12">Riboflavin-specific deaminase</fullName>
        </alternativeName>
    </domain>
    <domain>
        <recommendedName>
            <fullName evidence="12">5-amino-6-(5-phosphoribosylamino)uracil reductase</fullName>
            <ecNumber evidence="12">1.1.1.193</ecNumber>
        </recommendedName>
        <alternativeName>
            <fullName evidence="12">HTP reductase</fullName>
        </alternativeName>
    </domain>
</protein>
<dbReference type="UniPathway" id="UPA00275">
    <property type="reaction ID" value="UER00401"/>
</dbReference>
<feature type="binding site" evidence="14">
    <location>
        <position position="200"/>
    </location>
    <ligand>
        <name>NADP(+)</name>
        <dbReference type="ChEBI" id="CHEBI:58349"/>
    </ligand>
</feature>
<evidence type="ECO:0000256" key="6">
    <source>
        <dbReference type="ARBA" id="ARBA00022619"/>
    </source>
</evidence>
<evidence type="ECO:0000256" key="2">
    <source>
        <dbReference type="ARBA" id="ARBA00004882"/>
    </source>
</evidence>
<feature type="domain" description="CMP/dCMP-type deaminase" evidence="16">
    <location>
        <begin position="3"/>
        <end position="126"/>
    </location>
</feature>
<feature type="binding site" evidence="14">
    <location>
        <position position="204"/>
    </location>
    <ligand>
        <name>NADP(+)</name>
        <dbReference type="ChEBI" id="CHEBI:58349"/>
    </ligand>
</feature>
<dbReference type="InterPro" id="IPR016192">
    <property type="entry name" value="APOBEC/CMP_deaminase_Zn-bd"/>
</dbReference>
<evidence type="ECO:0000256" key="7">
    <source>
        <dbReference type="ARBA" id="ARBA00022723"/>
    </source>
</evidence>
<dbReference type="CDD" id="cd01284">
    <property type="entry name" value="Riboflavin_deaminase-reductase"/>
    <property type="match status" value="1"/>
</dbReference>
<dbReference type="InterPro" id="IPR002125">
    <property type="entry name" value="CMP_dCMP_dom"/>
</dbReference>
<dbReference type="SUPFAM" id="SSF53597">
    <property type="entry name" value="Dihydrofolate reductase-like"/>
    <property type="match status" value="1"/>
</dbReference>
<feature type="binding site" evidence="14">
    <location>
        <position position="158"/>
    </location>
    <ligand>
        <name>NADP(+)</name>
        <dbReference type="ChEBI" id="CHEBI:58349"/>
    </ligand>
</feature>
<dbReference type="GO" id="GO:0008835">
    <property type="term" value="F:diaminohydroxyphosphoribosylaminopyrimidine deaminase activity"/>
    <property type="evidence" value="ECO:0007669"/>
    <property type="project" value="UniProtKB-EC"/>
</dbReference>
<reference evidence="17 18" key="1">
    <citation type="submission" date="2019-02" db="EMBL/GenBank/DDBJ databases">
        <title>Genomic Encyclopedia of Archaeal and Bacterial Type Strains, Phase II (KMG-II): from individual species to whole genera.</title>
        <authorList>
            <person name="Goeker M."/>
        </authorList>
    </citation>
    <scope>NUCLEOTIDE SEQUENCE [LARGE SCALE GENOMIC DNA]</scope>
    <source>
        <strain evidence="17 18">DSM 21411</strain>
    </source>
</reference>
<dbReference type="InterPro" id="IPR002734">
    <property type="entry name" value="RibDG_C"/>
</dbReference>
<dbReference type="NCBIfam" id="TIGR00326">
    <property type="entry name" value="eubact_ribD"/>
    <property type="match status" value="1"/>
</dbReference>
<keyword evidence="18" id="KW-1185">Reference proteome</keyword>
<dbReference type="InterPro" id="IPR004794">
    <property type="entry name" value="Eubact_RibD"/>
</dbReference>
<evidence type="ECO:0000256" key="10">
    <source>
        <dbReference type="ARBA" id="ARBA00023002"/>
    </source>
</evidence>
<feature type="binding site" evidence="15">
    <location>
        <position position="88"/>
    </location>
    <ligand>
        <name>Zn(2+)</name>
        <dbReference type="ChEBI" id="CHEBI:29105"/>
        <note>catalytic</note>
    </ligand>
</feature>
<dbReference type="RefSeq" id="WP_423191585.1">
    <property type="nucleotide sequence ID" value="NZ_SGXG01000001.1"/>
</dbReference>
<comment type="pathway">
    <text evidence="3 12">Cofactor biosynthesis; riboflavin biosynthesis; 5-amino-6-(D-ribitylamino)uracil from GTP: step 3/4.</text>
</comment>
<evidence type="ECO:0000256" key="14">
    <source>
        <dbReference type="PIRSR" id="PIRSR006769-2"/>
    </source>
</evidence>
<keyword evidence="12" id="KW-0378">Hydrolase</keyword>
<dbReference type="GO" id="GO:0008270">
    <property type="term" value="F:zinc ion binding"/>
    <property type="evidence" value="ECO:0007669"/>
    <property type="project" value="InterPro"/>
</dbReference>
<feature type="binding site" evidence="14">
    <location>
        <position position="211"/>
    </location>
    <ligand>
        <name>substrate</name>
    </ligand>
</feature>
<gene>
    <name evidence="17" type="ORF">BC751_1419</name>
</gene>
<feature type="binding site" evidence="14">
    <location>
        <position position="172"/>
    </location>
    <ligand>
        <name>substrate</name>
    </ligand>
</feature>
<dbReference type="InterPro" id="IPR016193">
    <property type="entry name" value="Cytidine_deaminase-like"/>
</dbReference>
<feature type="active site" description="Proton donor" evidence="13">
    <location>
        <position position="54"/>
    </location>
</feature>